<evidence type="ECO:0000313" key="4">
    <source>
        <dbReference type="Proteomes" id="UP001198983"/>
    </source>
</evidence>
<dbReference type="GO" id="GO:0006508">
    <property type="term" value="P:proteolysis"/>
    <property type="evidence" value="ECO:0007669"/>
    <property type="project" value="InterPro"/>
</dbReference>
<dbReference type="AlphaFoldDB" id="A0AAX2ZEV0"/>
<dbReference type="PANTHER" id="PTHR11261:SF3">
    <property type="entry name" value="RETINOL-BINDING PROTEIN 3"/>
    <property type="match status" value="1"/>
</dbReference>
<dbReference type="Pfam" id="PF03572">
    <property type="entry name" value="Peptidase_S41"/>
    <property type="match status" value="1"/>
</dbReference>
<feature type="domain" description="Tail specific protease" evidence="2">
    <location>
        <begin position="349"/>
        <end position="555"/>
    </location>
</feature>
<dbReference type="InterPro" id="IPR029045">
    <property type="entry name" value="ClpP/crotonase-like_dom_sf"/>
</dbReference>
<dbReference type="KEGG" id="tem:JW646_00020"/>
<dbReference type="Proteomes" id="UP001198983">
    <property type="component" value="Chromosome"/>
</dbReference>
<dbReference type="InterPro" id="IPR005151">
    <property type="entry name" value="Tail-specific_protease"/>
</dbReference>
<keyword evidence="4" id="KW-1185">Reference proteome</keyword>
<reference evidence="3 4" key="1">
    <citation type="journal article" date="2023" name="Int. J. Syst. Evol. Microbiol.">
        <title>Terrisporobacter hibernicus sp. nov., isolated from bovine faeces in Northern Ireland.</title>
        <authorList>
            <person name="Mitchell M."/>
            <person name="Nguyen S.V."/>
            <person name="Connor M."/>
            <person name="Fairley D.J."/>
            <person name="Donoghue O."/>
            <person name="Marshall H."/>
            <person name="Koolman L."/>
            <person name="McMullan G."/>
            <person name="Schaffer K.E."/>
            <person name="McGrath J.W."/>
            <person name="Fanning S."/>
        </authorList>
    </citation>
    <scope>NUCLEOTIDE SEQUENCE [LARGE SCALE GENOMIC DNA]</scope>
    <source>
        <strain evidence="3 4">MCA3</strain>
    </source>
</reference>
<proteinExistence type="predicted"/>
<dbReference type="Gene3D" id="2.30.42.10">
    <property type="match status" value="1"/>
</dbReference>
<dbReference type="SMART" id="SM00245">
    <property type="entry name" value="TSPc"/>
    <property type="match status" value="1"/>
</dbReference>
<accession>A0AAX2ZEV0</accession>
<evidence type="ECO:0000256" key="1">
    <source>
        <dbReference type="SAM" id="Phobius"/>
    </source>
</evidence>
<gene>
    <name evidence="3" type="ORF">JW646_00020</name>
</gene>
<keyword evidence="1" id="KW-1133">Transmembrane helix</keyword>
<evidence type="ECO:0000313" key="3">
    <source>
        <dbReference type="EMBL" id="UEL47873.1"/>
    </source>
</evidence>
<keyword evidence="1" id="KW-0472">Membrane</keyword>
<dbReference type="Gene3D" id="3.90.226.10">
    <property type="entry name" value="2-enoyl-CoA Hydratase, Chain A, domain 1"/>
    <property type="match status" value="1"/>
</dbReference>
<dbReference type="EMBL" id="CP081135">
    <property type="protein sequence ID" value="UEL47873.1"/>
    <property type="molecule type" value="Genomic_DNA"/>
</dbReference>
<evidence type="ECO:0000259" key="2">
    <source>
        <dbReference type="SMART" id="SM00245"/>
    </source>
</evidence>
<dbReference type="GO" id="GO:0008236">
    <property type="term" value="F:serine-type peptidase activity"/>
    <property type="evidence" value="ECO:0007669"/>
    <property type="project" value="InterPro"/>
</dbReference>
<feature type="transmembrane region" description="Helical" evidence="1">
    <location>
        <begin position="15"/>
        <end position="33"/>
    </location>
</feature>
<dbReference type="InterPro" id="IPR036034">
    <property type="entry name" value="PDZ_sf"/>
</dbReference>
<organism evidence="3 4">
    <name type="scientific">Terrisporobacter hibernicus</name>
    <dbReference type="NCBI Taxonomy" id="2813371"/>
    <lineage>
        <taxon>Bacteria</taxon>
        <taxon>Bacillati</taxon>
        <taxon>Bacillota</taxon>
        <taxon>Clostridia</taxon>
        <taxon>Peptostreptococcales</taxon>
        <taxon>Peptostreptococcaceae</taxon>
        <taxon>Terrisporobacter</taxon>
    </lineage>
</organism>
<dbReference type="Gene3D" id="3.30.750.44">
    <property type="match status" value="1"/>
</dbReference>
<keyword evidence="1" id="KW-0812">Transmembrane</keyword>
<sequence length="578" mass="66872">MNKEKNKYPWLKKPILASIVILIITTVMCSFFVSKRDFDKEFAAESHIKLEQLNKNQSENIKKLCKVWGLVKYYHPEVISGNVNWDYELFRIMPKILEAKDSNETDKILYKWIYKLGELKENPKEDNDEEVMLKRDIGWIKNEKYINKELSDLLIKISNTNISKRNKAYVNFSMLDGLSKFKNEEKYPNMNYDDTGYKLLSLFRYWNVIEYYYPYKDIIGEDWDSVLTEFIPKFIETKGELEYKLAISELTTKIHDSHAGVKDYNGTLDEYFGDKLAPIEFGLIENQIVIKKVLPKYKDECNLKEGDIVLKINNKDIFEVVKEKSKYRSLTKKSAIVNSLKYLLFRTKDDNMQITIKRDNEVITKDVKCYNDMDMFEVKSDAHKLLEGNIGYINPGQLKSGEIDEIMKKFMDTKGIIIDLREYPSDIITYSLGEYLMPKEISFSKISMVNQSVPGEFTLLDEDLKVGKDNKNYYKGKVSILMNERTQSNGEFTVMSLRKAPNATVIGSDSIGSDGNVAEFSLPGNLITSITGIGVFNPDKSQTQIVGIKPDIYIEPTVQGIKENRDELIERAIEVINN</sequence>
<dbReference type="SUPFAM" id="SSF52096">
    <property type="entry name" value="ClpP/crotonase"/>
    <property type="match status" value="1"/>
</dbReference>
<dbReference type="RefSeq" id="WP_148557715.1">
    <property type="nucleotide sequence ID" value="NZ_CP081135.1"/>
</dbReference>
<dbReference type="PANTHER" id="PTHR11261">
    <property type="entry name" value="INTERPHOTORECEPTOR RETINOID-BINDING PROTEIN"/>
    <property type="match status" value="1"/>
</dbReference>
<name>A0AAX2ZEV0_9FIRM</name>
<protein>
    <recommendedName>
        <fullName evidence="2">Tail specific protease domain-containing protein</fullName>
    </recommendedName>
</protein>
<dbReference type="CDD" id="cd07562">
    <property type="entry name" value="Peptidase_S41_TRI"/>
    <property type="match status" value="1"/>
</dbReference>